<name>A0A1W2EKK5_9SPHI</name>
<protein>
    <submittedName>
        <fullName evidence="3">Nucleotide-binding universal stress protein, UspA family</fullName>
    </submittedName>
</protein>
<dbReference type="PANTHER" id="PTHR46268:SF6">
    <property type="entry name" value="UNIVERSAL STRESS PROTEIN UP12"/>
    <property type="match status" value="1"/>
</dbReference>
<dbReference type="InterPro" id="IPR006016">
    <property type="entry name" value="UspA"/>
</dbReference>
<dbReference type="SUPFAM" id="SSF52402">
    <property type="entry name" value="Adenine nucleotide alpha hydrolases-like"/>
    <property type="match status" value="2"/>
</dbReference>
<dbReference type="InterPro" id="IPR006015">
    <property type="entry name" value="Universal_stress_UspA"/>
</dbReference>
<evidence type="ECO:0000256" key="1">
    <source>
        <dbReference type="ARBA" id="ARBA00008791"/>
    </source>
</evidence>
<reference evidence="3 4" key="1">
    <citation type="submission" date="2017-04" db="EMBL/GenBank/DDBJ databases">
        <authorList>
            <person name="Afonso C.L."/>
            <person name="Miller P.J."/>
            <person name="Scott M.A."/>
            <person name="Spackman E."/>
            <person name="Goraichik I."/>
            <person name="Dimitrov K.M."/>
            <person name="Suarez D.L."/>
            <person name="Swayne D.E."/>
        </authorList>
    </citation>
    <scope>NUCLEOTIDE SEQUENCE [LARGE SCALE GENOMIC DNA]</scope>
    <source>
        <strain evidence="3 4">DSM 19625</strain>
    </source>
</reference>
<dbReference type="PANTHER" id="PTHR46268">
    <property type="entry name" value="STRESS RESPONSE PROTEIN NHAX"/>
    <property type="match status" value="1"/>
</dbReference>
<evidence type="ECO:0000313" key="3">
    <source>
        <dbReference type="EMBL" id="SMD10227.1"/>
    </source>
</evidence>
<dbReference type="EMBL" id="FWYB01000013">
    <property type="protein sequence ID" value="SMD10227.1"/>
    <property type="molecule type" value="Genomic_DNA"/>
</dbReference>
<sequence length="298" mass="34267">MEGSGGISSEETVKLKNDHTKTILIFTDFSNASLNAANYAAALTAQLHCSRLLICYSEHVPTTMEMHLQNIRLAEQEHQRNLTQLRTLKKELQIRVSKQVVIDTYIDQRPLDEIANDFNRNQSAGLMVMGIAGKSRLEQTFVGSNTIRVARTSTIPLLIIPEHTTFRKIEKVVFACDLKKVSKITPALAIKRIIHRLGAKLSILNVDHNEEHFHPYTIAEITHMHQLWDIEQPEYYYTNNKDIAKGVMDFSNEHQMQMVIAVTKEYGFFERIFHSSLTRKLAYNIHLPLLLFKERKPI</sequence>
<comment type="similarity">
    <text evidence="1">Belongs to the universal stress protein A family.</text>
</comment>
<dbReference type="CDD" id="cd00293">
    <property type="entry name" value="USP-like"/>
    <property type="match status" value="1"/>
</dbReference>
<organism evidence="3 4">
    <name type="scientific">Pedobacter nyackensis</name>
    <dbReference type="NCBI Taxonomy" id="475255"/>
    <lineage>
        <taxon>Bacteria</taxon>
        <taxon>Pseudomonadati</taxon>
        <taxon>Bacteroidota</taxon>
        <taxon>Sphingobacteriia</taxon>
        <taxon>Sphingobacteriales</taxon>
        <taxon>Sphingobacteriaceae</taxon>
        <taxon>Pedobacter</taxon>
    </lineage>
</organism>
<dbReference type="AlphaFoldDB" id="A0A1W2EKK5"/>
<proteinExistence type="inferred from homology"/>
<evidence type="ECO:0000259" key="2">
    <source>
        <dbReference type="Pfam" id="PF00582"/>
    </source>
</evidence>
<dbReference type="OrthoDB" id="9788959at2"/>
<dbReference type="STRING" id="475255.SAMN04488101_11360"/>
<feature type="domain" description="UspA" evidence="2">
    <location>
        <begin position="21"/>
        <end position="161"/>
    </location>
</feature>
<dbReference type="Proteomes" id="UP000192678">
    <property type="component" value="Unassembled WGS sequence"/>
</dbReference>
<dbReference type="Gene3D" id="3.40.50.12370">
    <property type="match status" value="1"/>
</dbReference>
<evidence type="ECO:0000313" key="4">
    <source>
        <dbReference type="Proteomes" id="UP000192678"/>
    </source>
</evidence>
<keyword evidence="4" id="KW-1185">Reference proteome</keyword>
<dbReference type="PRINTS" id="PR01438">
    <property type="entry name" value="UNVRSLSTRESS"/>
</dbReference>
<gene>
    <name evidence="3" type="ORF">SAMN04488101_11360</name>
</gene>
<dbReference type="RefSeq" id="WP_084291202.1">
    <property type="nucleotide sequence ID" value="NZ_FWYB01000013.1"/>
</dbReference>
<accession>A0A1W2EKK5</accession>
<dbReference type="Pfam" id="PF00582">
    <property type="entry name" value="Usp"/>
    <property type="match status" value="1"/>
</dbReference>